<dbReference type="HOGENOM" id="CLU_1241144_0_0_1"/>
<dbReference type="InParanoid" id="Q7YTN5"/>
<reference evidence="2 3" key="1">
    <citation type="journal article" date="1998" name="Science">
        <title>Genome sequence of the nematode C. elegans: a platform for investigating biology.</title>
        <authorList>
            <consortium name="The C. elegans sequencing consortium"/>
            <person name="Sulson J.E."/>
            <person name="Waterston R."/>
        </authorList>
    </citation>
    <scope>NUCLEOTIDE SEQUENCE [LARGE SCALE GENOMIC DNA]</scope>
    <source>
        <strain evidence="2 3">Bristol N2</strain>
    </source>
</reference>
<dbReference type="CTD" id="3565643"/>
<dbReference type="UCSC" id="F31B9.4">
    <property type="organism name" value="c. elegans"/>
</dbReference>
<sequence>MISVSKGCAPSIPSRDPVITTTIRPNSTTTTTTSPAPNITTTTTTTTIAPPTNTTTTILTTTTTVTTTTTSPPLIPDGCCGYPIPDVGVNSARPVRSDWNGCNQTISIQCQASADGTYREVRVVGNYSSGGATLASGLPITGAVIMCNPDLKAWYGQNPALAWTIFNCVYVFRNGSTLVGG</sequence>
<proteinExistence type="predicted"/>
<evidence type="ECO:0000313" key="2">
    <source>
        <dbReference type="EMBL" id="CAE17808.1"/>
    </source>
</evidence>
<dbReference type="PaxDb" id="6239-F31B9.4"/>
<dbReference type="AGR" id="WB:WBGene00009281"/>
<evidence type="ECO:0000256" key="1">
    <source>
        <dbReference type="SAM" id="MobiDB-lite"/>
    </source>
</evidence>
<protein>
    <submittedName>
        <fullName evidence="2">C6 domain-containing protein</fullName>
    </submittedName>
</protein>
<dbReference type="RefSeq" id="NP_001024621.1">
    <property type="nucleotide sequence ID" value="NM_001029450.1"/>
</dbReference>
<organism evidence="2 3">
    <name type="scientific">Caenorhabditis elegans</name>
    <dbReference type="NCBI Taxonomy" id="6239"/>
    <lineage>
        <taxon>Eukaryota</taxon>
        <taxon>Metazoa</taxon>
        <taxon>Ecdysozoa</taxon>
        <taxon>Nematoda</taxon>
        <taxon>Chromadorea</taxon>
        <taxon>Rhabditida</taxon>
        <taxon>Rhabditina</taxon>
        <taxon>Rhabditomorpha</taxon>
        <taxon>Rhabditoidea</taxon>
        <taxon>Rhabditidae</taxon>
        <taxon>Peloderinae</taxon>
        <taxon>Caenorhabditis</taxon>
    </lineage>
</organism>
<dbReference type="OMA" id="INATVEC"/>
<keyword evidence="3" id="KW-1185">Reference proteome</keyword>
<feature type="compositionally biased region" description="Low complexity" evidence="1">
    <location>
        <begin position="18"/>
        <end position="55"/>
    </location>
</feature>
<name>Q7YTN5_CAEEL</name>
<dbReference type="EMBL" id="BX284606">
    <property type="protein sequence ID" value="CAE17808.1"/>
    <property type="molecule type" value="Genomic_DNA"/>
</dbReference>
<dbReference type="GeneID" id="3565643"/>
<feature type="region of interest" description="Disordered" evidence="1">
    <location>
        <begin position="1"/>
        <end position="55"/>
    </location>
</feature>
<evidence type="ECO:0000313" key="4">
    <source>
        <dbReference type="WormBase" id="F31B9.4"/>
    </source>
</evidence>
<evidence type="ECO:0000313" key="3">
    <source>
        <dbReference type="Proteomes" id="UP000001940"/>
    </source>
</evidence>
<accession>Q7YTN5</accession>
<dbReference type="KEGG" id="cel:CELE_F31B9.4"/>
<dbReference type="WormBase" id="F31B9.4">
    <property type="protein sequence ID" value="CE34837"/>
    <property type="gene ID" value="WBGene00009281"/>
</dbReference>
<gene>
    <name evidence="2" type="ORF">CELE_F31B9.4</name>
    <name evidence="2 4" type="ORF">F31B9.4</name>
</gene>
<dbReference type="AlphaFoldDB" id="Q7YTN5"/>
<dbReference type="eggNOG" id="ENOG502RCKH">
    <property type="taxonomic scope" value="Eukaryota"/>
</dbReference>
<dbReference type="Proteomes" id="UP000001940">
    <property type="component" value="Chromosome X"/>
</dbReference>
<dbReference type="FunCoup" id="Q7YTN5">
    <property type="interactions" value="226"/>
</dbReference>
<dbReference type="Bgee" id="WBGene00009281">
    <property type="expression patterns" value="Expressed in larva and 1 other cell type or tissue"/>
</dbReference>